<reference evidence="7 8" key="1">
    <citation type="submission" date="2020-04" db="EMBL/GenBank/DDBJ databases">
        <authorList>
            <consortium name="Desulfovibrio sp. FSS-1 genome sequencing consortium"/>
            <person name="Shimoshige H."/>
            <person name="Kobayashi H."/>
            <person name="Maekawa T."/>
        </authorList>
    </citation>
    <scope>NUCLEOTIDE SEQUENCE [LARGE SCALE GENOMIC DNA]</scope>
    <source>
        <strain evidence="7 8">SIID29052-01</strain>
    </source>
</reference>
<dbReference type="PANTHER" id="PTHR30483">
    <property type="entry name" value="LEUCINE-SPECIFIC-BINDING PROTEIN"/>
    <property type="match status" value="1"/>
</dbReference>
<dbReference type="GO" id="GO:0006865">
    <property type="term" value="P:amino acid transport"/>
    <property type="evidence" value="ECO:0007669"/>
    <property type="project" value="UniProtKB-KW"/>
</dbReference>
<evidence type="ECO:0000256" key="5">
    <source>
        <dbReference type="SAM" id="SignalP"/>
    </source>
</evidence>
<keyword evidence="2" id="KW-0813">Transport</keyword>
<dbReference type="InterPro" id="IPR051010">
    <property type="entry name" value="BCAA_transport"/>
</dbReference>
<dbReference type="SUPFAM" id="SSF53822">
    <property type="entry name" value="Periplasmic binding protein-like I"/>
    <property type="match status" value="1"/>
</dbReference>
<dbReference type="Pfam" id="PF13458">
    <property type="entry name" value="Peripla_BP_6"/>
    <property type="match status" value="1"/>
</dbReference>
<dbReference type="InterPro" id="IPR000709">
    <property type="entry name" value="Leu_Ile_Val-bd"/>
</dbReference>
<evidence type="ECO:0000259" key="6">
    <source>
        <dbReference type="Pfam" id="PF13458"/>
    </source>
</evidence>
<keyword evidence="4" id="KW-0029">Amino-acid transport</keyword>
<dbReference type="AlphaFoldDB" id="A0A6V8LSJ5"/>
<dbReference type="InterPro" id="IPR028082">
    <property type="entry name" value="Peripla_BP_I"/>
</dbReference>
<evidence type="ECO:0000256" key="2">
    <source>
        <dbReference type="ARBA" id="ARBA00022448"/>
    </source>
</evidence>
<evidence type="ECO:0000313" key="8">
    <source>
        <dbReference type="Proteomes" id="UP000494245"/>
    </source>
</evidence>
<protein>
    <submittedName>
        <fullName evidence="7">Leu/Ile/Val-binding protein</fullName>
    </submittedName>
</protein>
<reference evidence="7 8" key="2">
    <citation type="submission" date="2020-05" db="EMBL/GenBank/DDBJ databases">
        <title>Draft genome sequence of Desulfovibrio sp. strainFSS-1.</title>
        <authorList>
            <person name="Shimoshige H."/>
            <person name="Kobayashi H."/>
            <person name="Maekawa T."/>
        </authorList>
    </citation>
    <scope>NUCLEOTIDE SEQUENCE [LARGE SCALE GENOMIC DNA]</scope>
    <source>
        <strain evidence="7 8">SIID29052-01</strain>
    </source>
</reference>
<comment type="similarity">
    <text evidence="1">Belongs to the leucine-binding protein family.</text>
</comment>
<accession>A0A6V8LSJ5</accession>
<name>A0A6V8LSJ5_9BACT</name>
<evidence type="ECO:0000256" key="4">
    <source>
        <dbReference type="ARBA" id="ARBA00022970"/>
    </source>
</evidence>
<keyword evidence="8" id="KW-1185">Reference proteome</keyword>
<dbReference type="PRINTS" id="PR00337">
    <property type="entry name" value="LEUILEVALBP"/>
</dbReference>
<evidence type="ECO:0000313" key="7">
    <source>
        <dbReference type="EMBL" id="GFK93940.1"/>
    </source>
</evidence>
<organism evidence="7 8">
    <name type="scientific">Fundidesulfovibrio magnetotacticus</name>
    <dbReference type="NCBI Taxonomy" id="2730080"/>
    <lineage>
        <taxon>Bacteria</taxon>
        <taxon>Pseudomonadati</taxon>
        <taxon>Thermodesulfobacteriota</taxon>
        <taxon>Desulfovibrionia</taxon>
        <taxon>Desulfovibrionales</taxon>
        <taxon>Desulfovibrionaceae</taxon>
        <taxon>Fundidesulfovibrio</taxon>
    </lineage>
</organism>
<comment type="caution">
    <text evidence="7">The sequence shown here is derived from an EMBL/GenBank/DDBJ whole genome shotgun (WGS) entry which is preliminary data.</text>
</comment>
<feature type="signal peptide" evidence="5">
    <location>
        <begin position="1"/>
        <end position="22"/>
    </location>
</feature>
<dbReference type="Gene3D" id="3.40.50.2300">
    <property type="match status" value="2"/>
</dbReference>
<feature type="domain" description="Leucine-binding protein" evidence="6">
    <location>
        <begin position="24"/>
        <end position="362"/>
    </location>
</feature>
<proteinExistence type="inferred from homology"/>
<dbReference type="Proteomes" id="UP000494245">
    <property type="component" value="Unassembled WGS sequence"/>
</dbReference>
<dbReference type="InterPro" id="IPR028081">
    <property type="entry name" value="Leu-bd"/>
</dbReference>
<evidence type="ECO:0000256" key="1">
    <source>
        <dbReference type="ARBA" id="ARBA00010062"/>
    </source>
</evidence>
<gene>
    <name evidence="7" type="ORF">NNJEOMEG_01778</name>
</gene>
<keyword evidence="3 5" id="KW-0732">Signal</keyword>
<dbReference type="RefSeq" id="WP_173083515.1">
    <property type="nucleotide sequence ID" value="NZ_BLTE01000007.1"/>
</dbReference>
<feature type="chain" id="PRO_5028827277" evidence="5">
    <location>
        <begin position="23"/>
        <end position="373"/>
    </location>
</feature>
<sequence>MIFRATCLAVLALVAICGCLGSQEIVVGFSGQLTGVSSDLGVQGRNGAQLAVEEVNAAGGVAGKKLRLVAADDGYTPESALAADRELLDAGAVAIVGHMTSAQTMAVLPMLAGREVSLVSPTTATPELAGLKDNFYRVIPESGRWASALADHAARRLRVGGVFVAGDADNAAYTRTFNEAFTAHFQAAGGEVKGREEFSSRAGPDWTALASRVKASGAEAVLLSASARDVAAFAQAASLAGGKPLILCPAWPYTREILLAGGASVDGILFATSYTEDNPTPEFEQFRARYEARFGWPPNFAAAFSHDAVRLLAEALRVTDGSRRGLGEALISLGRIAGVMGPFSLDASGDVDREVFIVTIREGRFVTVNGHGG</sequence>
<dbReference type="EMBL" id="BLTE01000007">
    <property type="protein sequence ID" value="GFK93940.1"/>
    <property type="molecule type" value="Genomic_DNA"/>
</dbReference>
<evidence type="ECO:0000256" key="3">
    <source>
        <dbReference type="ARBA" id="ARBA00022729"/>
    </source>
</evidence>
<dbReference type="PANTHER" id="PTHR30483:SF6">
    <property type="entry name" value="PERIPLASMIC BINDING PROTEIN OF ABC TRANSPORTER FOR NATURAL AMINO ACIDS"/>
    <property type="match status" value="1"/>
</dbReference>
<dbReference type="PROSITE" id="PS51257">
    <property type="entry name" value="PROKAR_LIPOPROTEIN"/>
    <property type="match status" value="1"/>
</dbReference>